<feature type="transmembrane region" description="Helical" evidence="8">
    <location>
        <begin position="155"/>
        <end position="176"/>
    </location>
</feature>
<dbReference type="Gene3D" id="1.10.3470.10">
    <property type="entry name" value="ABC transporter involved in vitamin B12 uptake, BtuC"/>
    <property type="match status" value="1"/>
</dbReference>
<dbReference type="InterPro" id="IPR037294">
    <property type="entry name" value="ABC_BtuC-like"/>
</dbReference>
<keyword evidence="7 8" id="KW-0472">Membrane</keyword>
<evidence type="ECO:0000313" key="10">
    <source>
        <dbReference type="Proteomes" id="UP000614200"/>
    </source>
</evidence>
<evidence type="ECO:0000313" key="9">
    <source>
        <dbReference type="EMBL" id="MBF4692501.1"/>
    </source>
</evidence>
<keyword evidence="3" id="KW-0813">Transport</keyword>
<keyword evidence="4" id="KW-1003">Cell membrane</keyword>
<feature type="transmembrane region" description="Helical" evidence="8">
    <location>
        <begin position="246"/>
        <end position="275"/>
    </location>
</feature>
<keyword evidence="5 8" id="KW-0812">Transmembrane</keyword>
<evidence type="ECO:0000256" key="8">
    <source>
        <dbReference type="SAM" id="Phobius"/>
    </source>
</evidence>
<dbReference type="PANTHER" id="PTHR30472:SF70">
    <property type="entry name" value="MOLYBDATE IMPORT SYSTEM PERMEASE PROTEIN MOLB"/>
    <property type="match status" value="1"/>
</dbReference>
<feature type="transmembrane region" description="Helical" evidence="8">
    <location>
        <begin position="205"/>
        <end position="226"/>
    </location>
</feature>
<keyword evidence="10" id="KW-1185">Reference proteome</keyword>
<sequence length="343" mass="37437">MKQKKSMKMNRPLIKLFVLTIILSIVLTCSFCFGRYHIGVLDLFKILFSRVIHMDKTWTDQMEAVVFNIRLPRIILSCMVGSCLAVAGVSYQGVFQNPMASPDFLGATSGAAFGAALAILLGLSSAMISAYAFLFSIITVGLVYLIGRYSPGNPVINLILAGIMVSSLFTAGTSFIKLVADPMNELPSITYWLMGSFSGAKRHEITFVAIPMLLGMIPLMGVRWRLNLLAMGDEACESMGVNANQMRLVVILASTIITAASVSVSGMIGWVGLVIPHLCRKVIGNDYKYLMPTCMVTGAIFMLGVDNISRNLLETEIPIGILTAFIGAPFFIYLIFRKESRLS</sequence>
<gene>
    <name evidence="9" type="ORF">ISU02_05200</name>
</gene>
<dbReference type="Pfam" id="PF01032">
    <property type="entry name" value="FecCD"/>
    <property type="match status" value="1"/>
</dbReference>
<dbReference type="EMBL" id="JADKNH010000003">
    <property type="protein sequence ID" value="MBF4692501.1"/>
    <property type="molecule type" value="Genomic_DNA"/>
</dbReference>
<evidence type="ECO:0000256" key="1">
    <source>
        <dbReference type="ARBA" id="ARBA00004651"/>
    </source>
</evidence>
<keyword evidence="6 8" id="KW-1133">Transmembrane helix</keyword>
<comment type="similarity">
    <text evidence="2">Belongs to the binding-protein-dependent transport system permease family. FecCD subfamily.</text>
</comment>
<comment type="subcellular location">
    <subcellularLocation>
        <location evidence="1">Cell membrane</location>
        <topology evidence="1">Multi-pass membrane protein</topology>
    </subcellularLocation>
</comment>
<feature type="transmembrane region" description="Helical" evidence="8">
    <location>
        <begin position="74"/>
        <end position="92"/>
    </location>
</feature>
<evidence type="ECO:0000256" key="3">
    <source>
        <dbReference type="ARBA" id="ARBA00022448"/>
    </source>
</evidence>
<name>A0ABR9ZPX0_9FIRM</name>
<dbReference type="SUPFAM" id="SSF81345">
    <property type="entry name" value="ABC transporter involved in vitamin B12 uptake, BtuC"/>
    <property type="match status" value="1"/>
</dbReference>
<evidence type="ECO:0000256" key="6">
    <source>
        <dbReference type="ARBA" id="ARBA00022989"/>
    </source>
</evidence>
<evidence type="ECO:0000256" key="4">
    <source>
        <dbReference type="ARBA" id="ARBA00022475"/>
    </source>
</evidence>
<dbReference type="InterPro" id="IPR000522">
    <property type="entry name" value="ABC_transptr_permease_BtuC"/>
</dbReference>
<comment type="caution">
    <text evidence="9">The sequence shown here is derived from an EMBL/GenBank/DDBJ whole genome shotgun (WGS) entry which is preliminary data.</text>
</comment>
<dbReference type="CDD" id="cd06550">
    <property type="entry name" value="TM_ABC_iron-siderophores_like"/>
    <property type="match status" value="1"/>
</dbReference>
<reference evidence="9 10" key="1">
    <citation type="submission" date="2020-11" db="EMBL/GenBank/DDBJ databases">
        <title>Fusibacter basophilias sp. nov.</title>
        <authorList>
            <person name="Qiu D."/>
        </authorList>
    </citation>
    <scope>NUCLEOTIDE SEQUENCE [LARGE SCALE GENOMIC DNA]</scope>
    <source>
        <strain evidence="9 10">Q10-2</strain>
    </source>
</reference>
<feature type="transmembrane region" description="Helical" evidence="8">
    <location>
        <begin position="317"/>
        <end position="336"/>
    </location>
</feature>
<proteinExistence type="inferred from homology"/>
<protein>
    <submittedName>
        <fullName evidence="9">Iron ABC transporter permease</fullName>
    </submittedName>
</protein>
<feature type="transmembrane region" description="Helical" evidence="8">
    <location>
        <begin position="104"/>
        <end position="123"/>
    </location>
</feature>
<evidence type="ECO:0000256" key="7">
    <source>
        <dbReference type="ARBA" id="ARBA00023136"/>
    </source>
</evidence>
<organism evidence="9 10">
    <name type="scientific">Fusibacter ferrireducens</name>
    <dbReference type="NCBI Taxonomy" id="2785058"/>
    <lineage>
        <taxon>Bacteria</taxon>
        <taxon>Bacillati</taxon>
        <taxon>Bacillota</taxon>
        <taxon>Clostridia</taxon>
        <taxon>Eubacteriales</taxon>
        <taxon>Eubacteriales Family XII. Incertae Sedis</taxon>
        <taxon>Fusibacter</taxon>
    </lineage>
</organism>
<evidence type="ECO:0000256" key="2">
    <source>
        <dbReference type="ARBA" id="ARBA00007935"/>
    </source>
</evidence>
<feature type="transmembrane region" description="Helical" evidence="8">
    <location>
        <begin position="130"/>
        <end position="149"/>
    </location>
</feature>
<dbReference type="PANTHER" id="PTHR30472">
    <property type="entry name" value="FERRIC ENTEROBACTIN TRANSPORT SYSTEM PERMEASE PROTEIN"/>
    <property type="match status" value="1"/>
</dbReference>
<dbReference type="Proteomes" id="UP000614200">
    <property type="component" value="Unassembled WGS sequence"/>
</dbReference>
<accession>A0ABR9ZPX0</accession>
<evidence type="ECO:0000256" key="5">
    <source>
        <dbReference type="ARBA" id="ARBA00022692"/>
    </source>
</evidence>